<keyword evidence="2" id="KW-1185">Reference proteome</keyword>
<reference evidence="1 2" key="2">
    <citation type="submission" date="2020-06" db="EMBL/GenBank/DDBJ databases">
        <title>Polyphasic characterization of a Rahnella strain isolated from tree sap.</title>
        <authorList>
            <person name="Kim I.S."/>
        </authorList>
    </citation>
    <scope>NUCLEOTIDE SEQUENCE [LARGE SCALE GENOMIC DNA]</scope>
    <source>
        <strain evidence="1 2">SAP-1</strain>
    </source>
</reference>
<name>A0A848MMN5_9GAMM</name>
<gene>
    <name evidence="1" type="ORF">GW590_15720</name>
</gene>
<evidence type="ECO:0000313" key="1">
    <source>
        <dbReference type="EMBL" id="NMP28310.1"/>
    </source>
</evidence>
<protein>
    <submittedName>
        <fullName evidence="1">Helix-turn-helix domain-containing protein</fullName>
    </submittedName>
</protein>
<dbReference type="EMBL" id="JAADJU010000008">
    <property type="protein sequence ID" value="NMP28310.1"/>
    <property type="molecule type" value="Genomic_DNA"/>
</dbReference>
<comment type="caution">
    <text evidence="1">The sequence shown here is derived from an EMBL/GenBank/DDBJ whole genome shotgun (WGS) entry which is preliminary data.</text>
</comment>
<reference evidence="1 2" key="1">
    <citation type="submission" date="2020-01" db="EMBL/GenBank/DDBJ databases">
        <authorList>
            <person name="Lee S.D."/>
        </authorList>
    </citation>
    <scope>NUCLEOTIDE SEQUENCE [LARGE SCALE GENOMIC DNA]</scope>
    <source>
        <strain evidence="1 2">SAP-1</strain>
    </source>
</reference>
<dbReference type="RefSeq" id="WP_169404014.1">
    <property type="nucleotide sequence ID" value="NZ_JAADJU010000008.1"/>
</dbReference>
<organism evidence="1 2">
    <name type="scientific">Rouxiella aceris</name>
    <dbReference type="NCBI Taxonomy" id="2703884"/>
    <lineage>
        <taxon>Bacteria</taxon>
        <taxon>Pseudomonadati</taxon>
        <taxon>Pseudomonadota</taxon>
        <taxon>Gammaproteobacteria</taxon>
        <taxon>Enterobacterales</taxon>
        <taxon>Yersiniaceae</taxon>
        <taxon>Rouxiella</taxon>
    </lineage>
</organism>
<dbReference type="Gene3D" id="1.10.260.40">
    <property type="entry name" value="lambda repressor-like DNA-binding domains"/>
    <property type="match status" value="1"/>
</dbReference>
<proteinExistence type="predicted"/>
<evidence type="ECO:0000313" key="2">
    <source>
        <dbReference type="Proteomes" id="UP000585363"/>
    </source>
</evidence>
<dbReference type="GO" id="GO:0003677">
    <property type="term" value="F:DNA binding"/>
    <property type="evidence" value="ECO:0007669"/>
    <property type="project" value="InterPro"/>
</dbReference>
<dbReference type="Proteomes" id="UP000585363">
    <property type="component" value="Unassembled WGS sequence"/>
</dbReference>
<dbReference type="AlphaFoldDB" id="A0A848MMN5"/>
<accession>A0A848MMN5</accession>
<dbReference type="InterPro" id="IPR010982">
    <property type="entry name" value="Lambda_DNA-bd_dom_sf"/>
</dbReference>
<sequence>MLDTLGKRLKCCRSATGKTPQQVVSYVHKCGVSLSYATYTRWESGNCTPRRKENAFLFIRDFFKIHGLPVNLEWLLTGQGFPPQFVKYRNIDEATLFILISRNILDAELLQVAGTYGEPFVKYGDFCILSTSNNVNCNHNNLCYIKTTRFISIGILTILNEEAVCLTNNTSIIIEKNQILECKKVKWIQKK</sequence>